<dbReference type="GO" id="GO:0008270">
    <property type="term" value="F:zinc ion binding"/>
    <property type="evidence" value="ECO:0007669"/>
    <property type="project" value="UniProtKB-KW"/>
</dbReference>
<dbReference type="InterPro" id="IPR044600">
    <property type="entry name" value="ATL1/ATL16-like"/>
</dbReference>
<dbReference type="Pfam" id="PF13639">
    <property type="entry name" value="zf-RING_2"/>
    <property type="match status" value="1"/>
</dbReference>
<name>A0AAP0LME1_9ROSI</name>
<evidence type="ECO:0000256" key="9">
    <source>
        <dbReference type="ARBA" id="ARBA00022786"/>
    </source>
</evidence>
<comment type="pathway">
    <text evidence="3">Protein modification; protein ubiquitination.</text>
</comment>
<protein>
    <recommendedName>
        <fullName evidence="4">RING-type E3 ubiquitin transferase</fullName>
        <ecNumber evidence="4">2.3.2.27</ecNumber>
    </recommendedName>
</protein>
<dbReference type="EC" id="2.3.2.27" evidence="4"/>
<evidence type="ECO:0000313" key="18">
    <source>
        <dbReference type="Proteomes" id="UP001428341"/>
    </source>
</evidence>
<dbReference type="Gene3D" id="3.30.40.10">
    <property type="entry name" value="Zinc/RING finger domain, C3HC4 (zinc finger)"/>
    <property type="match status" value="1"/>
</dbReference>
<evidence type="ECO:0000259" key="16">
    <source>
        <dbReference type="PROSITE" id="PS50089"/>
    </source>
</evidence>
<evidence type="ECO:0000313" key="17">
    <source>
        <dbReference type="EMBL" id="KAK9176260.1"/>
    </source>
</evidence>
<dbReference type="InterPro" id="IPR001841">
    <property type="entry name" value="Znf_RING"/>
</dbReference>
<keyword evidence="6 15" id="KW-0812">Transmembrane</keyword>
<dbReference type="Proteomes" id="UP001428341">
    <property type="component" value="Unassembled WGS sequence"/>
</dbReference>
<evidence type="ECO:0000256" key="14">
    <source>
        <dbReference type="PROSITE-ProRule" id="PRU00175"/>
    </source>
</evidence>
<dbReference type="PANTHER" id="PTHR46913">
    <property type="entry name" value="RING-H2 FINGER PROTEIN ATL16"/>
    <property type="match status" value="1"/>
</dbReference>
<comment type="similarity">
    <text evidence="13">Belongs to the RING-type zinc finger family. ATL subfamily.</text>
</comment>
<evidence type="ECO:0000256" key="7">
    <source>
        <dbReference type="ARBA" id="ARBA00022723"/>
    </source>
</evidence>
<dbReference type="InterPro" id="IPR013083">
    <property type="entry name" value="Znf_RING/FYVE/PHD"/>
</dbReference>
<accession>A0AAP0LME1</accession>
<proteinExistence type="inferred from homology"/>
<evidence type="ECO:0000256" key="5">
    <source>
        <dbReference type="ARBA" id="ARBA00022679"/>
    </source>
</evidence>
<keyword evidence="5" id="KW-0808">Transferase</keyword>
<comment type="catalytic activity">
    <reaction evidence="1">
        <text>S-ubiquitinyl-[E2 ubiquitin-conjugating enzyme]-L-cysteine + [acceptor protein]-L-lysine = [E2 ubiquitin-conjugating enzyme]-L-cysteine + N(6)-ubiquitinyl-[acceptor protein]-L-lysine.</text>
        <dbReference type="EC" id="2.3.2.27"/>
    </reaction>
</comment>
<gene>
    <name evidence="17" type="ORF">WN944_028274</name>
</gene>
<keyword evidence="8 14" id="KW-0863">Zinc-finger</keyword>
<evidence type="ECO:0000256" key="3">
    <source>
        <dbReference type="ARBA" id="ARBA00004906"/>
    </source>
</evidence>
<keyword evidence="18" id="KW-1185">Reference proteome</keyword>
<dbReference type="PROSITE" id="PS50089">
    <property type="entry name" value="ZF_RING_2"/>
    <property type="match status" value="1"/>
</dbReference>
<dbReference type="GO" id="GO:0061630">
    <property type="term" value="F:ubiquitin protein ligase activity"/>
    <property type="evidence" value="ECO:0007669"/>
    <property type="project" value="UniProtKB-EC"/>
</dbReference>
<sequence length="299" mass="33063">MFITFNAIKTHLTFASQHSLQPLYETKTNFFINATTMLNHFLENVSSYDGNVLLAAIVSLLLVILFVLLLHIYAKWFLAQARQRRSRSSMSVSHVLLPARFHHFHSFTFDVDNNANNNINNTTISSSSSKGLEASLIASIPLFVYTSSEYKQGLECVICLSAFEESDVGRSLPKCGHGFHVECIDMWLHSHLNCPTCRAPVAGEKKVENLDSTENNEGNSVEAVANSELLQIVVEGEPRLERVSDASNCDHEVVGITDSISASASSSLGCSLKRMLSRNRSECKIFPSSTAINVNETED</sequence>
<evidence type="ECO:0000256" key="10">
    <source>
        <dbReference type="ARBA" id="ARBA00022833"/>
    </source>
</evidence>
<dbReference type="EMBL" id="JBCGBO010000025">
    <property type="protein sequence ID" value="KAK9176260.1"/>
    <property type="molecule type" value="Genomic_DNA"/>
</dbReference>
<dbReference type="GO" id="GO:0016020">
    <property type="term" value="C:membrane"/>
    <property type="evidence" value="ECO:0007669"/>
    <property type="project" value="UniProtKB-SubCell"/>
</dbReference>
<evidence type="ECO:0000256" key="2">
    <source>
        <dbReference type="ARBA" id="ARBA00004167"/>
    </source>
</evidence>
<dbReference type="CDD" id="cd16461">
    <property type="entry name" value="RING-H2_EL5-like"/>
    <property type="match status" value="1"/>
</dbReference>
<keyword evidence="7" id="KW-0479">Metal-binding</keyword>
<comment type="caution">
    <text evidence="17">The sequence shown here is derived from an EMBL/GenBank/DDBJ whole genome shotgun (WGS) entry which is preliminary data.</text>
</comment>
<feature type="transmembrane region" description="Helical" evidence="15">
    <location>
        <begin position="52"/>
        <end position="78"/>
    </location>
</feature>
<evidence type="ECO:0000256" key="8">
    <source>
        <dbReference type="ARBA" id="ARBA00022771"/>
    </source>
</evidence>
<keyword evidence="9" id="KW-0833">Ubl conjugation pathway</keyword>
<keyword evidence="10" id="KW-0862">Zinc</keyword>
<evidence type="ECO:0000256" key="1">
    <source>
        <dbReference type="ARBA" id="ARBA00000900"/>
    </source>
</evidence>
<evidence type="ECO:0000256" key="6">
    <source>
        <dbReference type="ARBA" id="ARBA00022692"/>
    </source>
</evidence>
<evidence type="ECO:0000256" key="12">
    <source>
        <dbReference type="ARBA" id="ARBA00023136"/>
    </source>
</evidence>
<dbReference type="AlphaFoldDB" id="A0AAP0LME1"/>
<evidence type="ECO:0000256" key="13">
    <source>
        <dbReference type="ARBA" id="ARBA00024209"/>
    </source>
</evidence>
<evidence type="ECO:0000256" key="4">
    <source>
        <dbReference type="ARBA" id="ARBA00012483"/>
    </source>
</evidence>
<reference evidence="17 18" key="1">
    <citation type="submission" date="2024-05" db="EMBL/GenBank/DDBJ databases">
        <title>Haplotype-resolved chromosome-level genome assembly of Huyou (Citrus changshanensis).</title>
        <authorList>
            <person name="Miao C."/>
            <person name="Chen W."/>
            <person name="Wu Y."/>
            <person name="Wang L."/>
            <person name="Zhao S."/>
            <person name="Grierson D."/>
            <person name="Xu C."/>
            <person name="Chen K."/>
        </authorList>
    </citation>
    <scope>NUCLEOTIDE SEQUENCE [LARGE SCALE GENOMIC DNA]</scope>
    <source>
        <strain evidence="17">01-14</strain>
        <tissue evidence="17">Leaf</tissue>
    </source>
</reference>
<evidence type="ECO:0000256" key="15">
    <source>
        <dbReference type="SAM" id="Phobius"/>
    </source>
</evidence>
<keyword evidence="11 15" id="KW-1133">Transmembrane helix</keyword>
<keyword evidence="12 15" id="KW-0472">Membrane</keyword>
<dbReference type="SUPFAM" id="SSF57850">
    <property type="entry name" value="RING/U-box"/>
    <property type="match status" value="1"/>
</dbReference>
<dbReference type="SMART" id="SM00184">
    <property type="entry name" value="RING"/>
    <property type="match status" value="1"/>
</dbReference>
<organism evidence="17 18">
    <name type="scientific">Citrus x changshan-huyou</name>
    <dbReference type="NCBI Taxonomy" id="2935761"/>
    <lineage>
        <taxon>Eukaryota</taxon>
        <taxon>Viridiplantae</taxon>
        <taxon>Streptophyta</taxon>
        <taxon>Embryophyta</taxon>
        <taxon>Tracheophyta</taxon>
        <taxon>Spermatophyta</taxon>
        <taxon>Magnoliopsida</taxon>
        <taxon>eudicotyledons</taxon>
        <taxon>Gunneridae</taxon>
        <taxon>Pentapetalae</taxon>
        <taxon>rosids</taxon>
        <taxon>malvids</taxon>
        <taxon>Sapindales</taxon>
        <taxon>Rutaceae</taxon>
        <taxon>Aurantioideae</taxon>
        <taxon>Citrus</taxon>
    </lineage>
</organism>
<dbReference type="GO" id="GO:0016567">
    <property type="term" value="P:protein ubiquitination"/>
    <property type="evidence" value="ECO:0007669"/>
    <property type="project" value="InterPro"/>
</dbReference>
<feature type="domain" description="RING-type" evidence="16">
    <location>
        <begin position="156"/>
        <end position="198"/>
    </location>
</feature>
<comment type="subcellular location">
    <subcellularLocation>
        <location evidence="2">Membrane</location>
        <topology evidence="2">Single-pass membrane protein</topology>
    </subcellularLocation>
</comment>
<evidence type="ECO:0000256" key="11">
    <source>
        <dbReference type="ARBA" id="ARBA00022989"/>
    </source>
</evidence>
<dbReference type="PANTHER" id="PTHR46913:SF1">
    <property type="entry name" value="RING-H2 FINGER PROTEIN ATL16"/>
    <property type="match status" value="1"/>
</dbReference>